<proteinExistence type="predicted"/>
<name>A0ABQ9F527_TEGGR</name>
<organism evidence="1 2">
    <name type="scientific">Tegillarca granosa</name>
    <name type="common">Malaysian cockle</name>
    <name type="synonym">Anadara granosa</name>
    <dbReference type="NCBI Taxonomy" id="220873"/>
    <lineage>
        <taxon>Eukaryota</taxon>
        <taxon>Metazoa</taxon>
        <taxon>Spiralia</taxon>
        <taxon>Lophotrochozoa</taxon>
        <taxon>Mollusca</taxon>
        <taxon>Bivalvia</taxon>
        <taxon>Autobranchia</taxon>
        <taxon>Pteriomorphia</taxon>
        <taxon>Arcoida</taxon>
        <taxon>Arcoidea</taxon>
        <taxon>Arcidae</taxon>
        <taxon>Tegillarca</taxon>
    </lineage>
</organism>
<comment type="caution">
    <text evidence="1">The sequence shown here is derived from an EMBL/GenBank/DDBJ whole genome shotgun (WGS) entry which is preliminary data.</text>
</comment>
<evidence type="ECO:0000313" key="2">
    <source>
        <dbReference type="Proteomes" id="UP001217089"/>
    </source>
</evidence>
<gene>
    <name evidence="1" type="ORF">KUTeg_011041</name>
</gene>
<reference evidence="1 2" key="1">
    <citation type="submission" date="2022-12" db="EMBL/GenBank/DDBJ databases">
        <title>Chromosome-level genome of Tegillarca granosa.</title>
        <authorList>
            <person name="Kim J."/>
        </authorList>
    </citation>
    <scope>NUCLEOTIDE SEQUENCE [LARGE SCALE GENOMIC DNA]</scope>
    <source>
        <strain evidence="1">Teg-2019</strain>
        <tissue evidence="1">Adductor muscle</tissue>
    </source>
</reference>
<protein>
    <submittedName>
        <fullName evidence="1">Uncharacterized protein</fullName>
    </submittedName>
</protein>
<evidence type="ECO:0000313" key="1">
    <source>
        <dbReference type="EMBL" id="KAJ8311686.1"/>
    </source>
</evidence>
<keyword evidence="2" id="KW-1185">Reference proteome</keyword>
<dbReference type="EMBL" id="JARBDR010000496">
    <property type="protein sequence ID" value="KAJ8311686.1"/>
    <property type="molecule type" value="Genomic_DNA"/>
</dbReference>
<dbReference type="Proteomes" id="UP001217089">
    <property type="component" value="Unassembled WGS sequence"/>
</dbReference>
<accession>A0ABQ9F527</accession>
<sequence>MGSNVNHITLLSHKSKSPCIPGHSYGSVGSYLYVDHGCRAVFRIYYRL</sequence>